<dbReference type="InterPro" id="IPR038286">
    <property type="entry name" value="IPK_sf"/>
</dbReference>
<dbReference type="Gene3D" id="3.30.470.160">
    <property type="entry name" value="Inositol polyphosphate kinase"/>
    <property type="match status" value="1"/>
</dbReference>
<proteinExistence type="inferred from homology"/>
<dbReference type="InterPro" id="IPR005522">
    <property type="entry name" value="IPK"/>
</dbReference>
<keyword evidence="3" id="KW-0547">Nucleotide-binding</keyword>
<dbReference type="AlphaFoldDB" id="A0A0N4VJ44"/>
<reference evidence="11" key="1">
    <citation type="submission" date="2017-02" db="UniProtKB">
        <authorList>
            <consortium name="WormBaseParasite"/>
        </authorList>
    </citation>
    <scope>IDENTIFICATION</scope>
</reference>
<comment type="catalytic activity">
    <reaction evidence="7">
        <text>1D-myo-inositol 1,3,4,6-tetrakisphosphate + ATP = 1D-myo-inositol 1,3,4,5,6-pentakisphosphate + ADP + H(+)</text>
        <dbReference type="Rhea" id="RHEA:12717"/>
        <dbReference type="ChEBI" id="CHEBI:15378"/>
        <dbReference type="ChEBI" id="CHEBI:30616"/>
        <dbReference type="ChEBI" id="CHEBI:57660"/>
        <dbReference type="ChEBI" id="CHEBI:57733"/>
        <dbReference type="ChEBI" id="CHEBI:456216"/>
        <dbReference type="EC" id="2.7.1.140"/>
    </reaction>
</comment>
<accession>A0A0N4VJ44</accession>
<dbReference type="PANTHER" id="PTHR12400:SF51">
    <property type="entry name" value="INOSITOL POLYPHOSPHATE MULTIKINASE"/>
    <property type="match status" value="1"/>
</dbReference>
<dbReference type="Proteomes" id="UP000274131">
    <property type="component" value="Unassembled WGS sequence"/>
</dbReference>
<name>A0A0N4VJ44_ENTVE</name>
<comment type="catalytic activity">
    <reaction evidence="6">
        <text>1D-myo-inositol 1,4,5-trisphosphate + 2 ATP = 1D-myo-inositol 1,3,4,5,6-pentakisphosphate + 2 ADP + 2 H(+)</text>
        <dbReference type="Rhea" id="RHEA:32359"/>
        <dbReference type="ChEBI" id="CHEBI:15378"/>
        <dbReference type="ChEBI" id="CHEBI:30616"/>
        <dbReference type="ChEBI" id="CHEBI:57733"/>
        <dbReference type="ChEBI" id="CHEBI:203600"/>
        <dbReference type="ChEBI" id="CHEBI:456216"/>
        <dbReference type="EC" id="2.7.1.151"/>
    </reaction>
</comment>
<keyword evidence="2 8" id="KW-0808">Transferase</keyword>
<dbReference type="GO" id="GO:0005737">
    <property type="term" value="C:cytoplasm"/>
    <property type="evidence" value="ECO:0007669"/>
    <property type="project" value="TreeGrafter"/>
</dbReference>
<dbReference type="SUPFAM" id="SSF56104">
    <property type="entry name" value="SAICAR synthase-like"/>
    <property type="match status" value="1"/>
</dbReference>
<dbReference type="PANTHER" id="PTHR12400">
    <property type="entry name" value="INOSITOL POLYPHOSPHATE KINASE"/>
    <property type="match status" value="1"/>
</dbReference>
<reference evidence="9 10" key="2">
    <citation type="submission" date="2018-10" db="EMBL/GenBank/DDBJ databases">
        <authorList>
            <consortium name="Pathogen Informatics"/>
        </authorList>
    </citation>
    <scope>NUCLEOTIDE SEQUENCE [LARGE SCALE GENOMIC DNA]</scope>
</reference>
<dbReference type="STRING" id="51028.A0A0N4VJ44"/>
<organism evidence="11">
    <name type="scientific">Enterobius vermicularis</name>
    <name type="common">Human pinworm</name>
    <dbReference type="NCBI Taxonomy" id="51028"/>
    <lineage>
        <taxon>Eukaryota</taxon>
        <taxon>Metazoa</taxon>
        <taxon>Ecdysozoa</taxon>
        <taxon>Nematoda</taxon>
        <taxon>Chromadorea</taxon>
        <taxon>Rhabditida</taxon>
        <taxon>Spirurina</taxon>
        <taxon>Oxyuridomorpha</taxon>
        <taxon>Oxyuroidea</taxon>
        <taxon>Oxyuridae</taxon>
        <taxon>Enterobius</taxon>
    </lineage>
</organism>
<comment type="similarity">
    <text evidence="1 8">Belongs to the inositol phosphokinase (IPK) family.</text>
</comment>
<dbReference type="WBParaSite" id="EVEC_0001086501-mRNA-1">
    <property type="protein sequence ID" value="EVEC_0001086501-mRNA-1"/>
    <property type="gene ID" value="EVEC_0001086501"/>
</dbReference>
<evidence type="ECO:0000256" key="5">
    <source>
        <dbReference type="ARBA" id="ARBA00022840"/>
    </source>
</evidence>
<evidence type="ECO:0000256" key="8">
    <source>
        <dbReference type="RuleBase" id="RU363090"/>
    </source>
</evidence>
<keyword evidence="5" id="KW-0067">ATP-binding</keyword>
<dbReference type="Pfam" id="PF03770">
    <property type="entry name" value="IPK"/>
    <property type="match status" value="1"/>
</dbReference>
<evidence type="ECO:0000313" key="9">
    <source>
        <dbReference type="EMBL" id="VDD95439.1"/>
    </source>
</evidence>
<gene>
    <name evidence="9" type="ORF">EVEC_LOCUS10190</name>
</gene>
<sequence length="157" mass="18281">MIAYTSYKHSVTRFTLIIVADLLELFFHSYTNDGIKFYCTLSYEWLLLKVFVASAAAYGEFLSGRPGEGSTVAQLVLTQLYEIQKWFHNQRVYHFYASSILIVYEAKPLSDPRPLVRLIDFSHVFPSNGNLDDNYIFGLDNVIRFIEQYRDLTQQKN</sequence>
<keyword evidence="4 8" id="KW-0418">Kinase</keyword>
<protein>
    <recommendedName>
        <fullName evidence="8">Kinase</fullName>
        <ecNumber evidence="8">2.7.-.-</ecNumber>
    </recommendedName>
</protein>
<evidence type="ECO:0000256" key="4">
    <source>
        <dbReference type="ARBA" id="ARBA00022777"/>
    </source>
</evidence>
<dbReference type="OrthoDB" id="338650at2759"/>
<dbReference type="EMBL" id="UXUI01010621">
    <property type="protein sequence ID" value="VDD95439.1"/>
    <property type="molecule type" value="Genomic_DNA"/>
</dbReference>
<evidence type="ECO:0000256" key="7">
    <source>
        <dbReference type="ARBA" id="ARBA00036525"/>
    </source>
</evidence>
<evidence type="ECO:0000256" key="6">
    <source>
        <dbReference type="ARBA" id="ARBA00036164"/>
    </source>
</evidence>
<dbReference type="GO" id="GO:0051765">
    <property type="term" value="F:inositol tetrakisphosphate kinase activity"/>
    <property type="evidence" value="ECO:0007669"/>
    <property type="project" value="TreeGrafter"/>
</dbReference>
<evidence type="ECO:0000256" key="3">
    <source>
        <dbReference type="ARBA" id="ARBA00022741"/>
    </source>
</evidence>
<dbReference type="GO" id="GO:0008440">
    <property type="term" value="F:inositol-1,4,5-trisphosphate 3-kinase activity"/>
    <property type="evidence" value="ECO:0007669"/>
    <property type="project" value="TreeGrafter"/>
</dbReference>
<evidence type="ECO:0000313" key="10">
    <source>
        <dbReference type="Proteomes" id="UP000274131"/>
    </source>
</evidence>
<dbReference type="GO" id="GO:0005634">
    <property type="term" value="C:nucleus"/>
    <property type="evidence" value="ECO:0007669"/>
    <property type="project" value="TreeGrafter"/>
</dbReference>
<dbReference type="GO" id="GO:0032958">
    <property type="term" value="P:inositol phosphate biosynthetic process"/>
    <property type="evidence" value="ECO:0007669"/>
    <property type="project" value="InterPro"/>
</dbReference>
<dbReference type="GO" id="GO:0005524">
    <property type="term" value="F:ATP binding"/>
    <property type="evidence" value="ECO:0007669"/>
    <property type="project" value="UniProtKB-KW"/>
</dbReference>
<keyword evidence="10" id="KW-1185">Reference proteome</keyword>
<evidence type="ECO:0000256" key="1">
    <source>
        <dbReference type="ARBA" id="ARBA00007374"/>
    </source>
</evidence>
<dbReference type="EC" id="2.7.-.-" evidence="8"/>
<evidence type="ECO:0000256" key="2">
    <source>
        <dbReference type="ARBA" id="ARBA00022679"/>
    </source>
</evidence>
<evidence type="ECO:0000313" key="11">
    <source>
        <dbReference type="WBParaSite" id="EVEC_0001086501-mRNA-1"/>
    </source>
</evidence>